<sequence>GALQPAVVGASTVAATAGSGSPAPINRGGGIGGAGVASAAAAGGGGAERGGAGGVGSSSSILSLWRPDASSSWDDDPLLRMYVVHGGVDAQYVTYEHIEVYLHPLQVRLTYALAHVLTDYFELRDEEREEGGGKDEEGVKGAGRREKSKGSGIVKAAESGATAVGGAAAGGSGSMFTSPGKTGRSGGGGWFSRRSATTLPDNTGAAAGAAAQPIQSAVLGSGDIVPPATTGSAAAGTMHGGTSDPGQRMVMLTLADPTQKLHASPSSDQLAAATGAAGVAASPQHIQIQSQSTHANPYSAAGAIPPFTRVAAAAREQGRHSRGSSTVTDEHATAAVMPSGVATAAPSAAEGAAVAEAFPAATVMAVRYGPTFRRRSDGRVAMLVDVAGTLVPTVPRVTAAAGQQPSGATGRGGRLAGSGGEGASDTAATWQGTGGRGRGRAPRQLRFRHVRFNRMAARLTYTGPRLSIGGGAGWGLVIDARVYRNIVGGWKDILAKYKWDVIRSVIKSLAGIQAGKLKELQGVGGGSGAAAANLLLSGGGSEMGLGPGGLLAAGLSLEDLDPDITYTADGNALSVVAASAGAAGGGGTDGGNAPGAGGFGGGGQRAAALLGGVKKRAAAFMSVGGAAGARLRQVASGGRPGGRTTVGGGSNTQSACARGSLERVLVVSPEEAGMESEDPQGPERLEAADAVRKMVRQDTAQEYERIKRATVAAQARATRLAALLGDVPVALANTTGAGGSVGGVVGGPGGRGRAYRF</sequence>
<proteinExistence type="predicted"/>
<evidence type="ECO:0000313" key="2">
    <source>
        <dbReference type="EMBL" id="GIL95855.1"/>
    </source>
</evidence>
<dbReference type="PANTHER" id="PTHR15678">
    <property type="entry name" value="ANTIGEN MLAA-22-RELATED"/>
    <property type="match status" value="1"/>
</dbReference>
<dbReference type="InterPro" id="IPR045167">
    <property type="entry name" value="Hobbit"/>
</dbReference>
<feature type="region of interest" description="Disordered" evidence="1">
    <location>
        <begin position="221"/>
        <end position="247"/>
    </location>
</feature>
<dbReference type="Proteomes" id="UP000722791">
    <property type="component" value="Unassembled WGS sequence"/>
</dbReference>
<comment type="caution">
    <text evidence="2">The sequence shown here is derived from an EMBL/GenBank/DDBJ whole genome shotgun (WGS) entry which is preliminary data.</text>
</comment>
<feature type="compositionally biased region" description="Gly residues" evidence="1">
    <location>
        <begin position="409"/>
        <end position="422"/>
    </location>
</feature>
<feature type="compositionally biased region" description="Low complexity" evidence="1">
    <location>
        <begin position="228"/>
        <end position="242"/>
    </location>
</feature>
<dbReference type="EMBL" id="BNCQ01000002">
    <property type="protein sequence ID" value="GIL95855.1"/>
    <property type="molecule type" value="Genomic_DNA"/>
</dbReference>
<evidence type="ECO:0000313" key="3">
    <source>
        <dbReference type="Proteomes" id="UP000722791"/>
    </source>
</evidence>
<gene>
    <name evidence="2" type="ORF">Vretimale_1784</name>
</gene>
<dbReference type="PANTHER" id="PTHR15678:SF6">
    <property type="entry name" value="BRIDGE-LIKE LIPID TRANSFER PROTEIN FAMILY MEMBER 2"/>
    <property type="match status" value="1"/>
</dbReference>
<feature type="region of interest" description="Disordered" evidence="1">
    <location>
        <begin position="125"/>
        <end position="208"/>
    </location>
</feature>
<feature type="non-terminal residue" evidence="2">
    <location>
        <position position="757"/>
    </location>
</feature>
<feature type="region of interest" description="Disordered" evidence="1">
    <location>
        <begin position="398"/>
        <end position="443"/>
    </location>
</feature>
<feature type="compositionally biased region" description="Basic and acidic residues" evidence="1">
    <location>
        <begin position="125"/>
        <end position="149"/>
    </location>
</feature>
<feature type="compositionally biased region" description="Low complexity" evidence="1">
    <location>
        <begin position="156"/>
        <end position="166"/>
    </location>
</feature>
<organism evidence="2 3">
    <name type="scientific">Volvox reticuliferus</name>
    <dbReference type="NCBI Taxonomy" id="1737510"/>
    <lineage>
        <taxon>Eukaryota</taxon>
        <taxon>Viridiplantae</taxon>
        <taxon>Chlorophyta</taxon>
        <taxon>core chlorophytes</taxon>
        <taxon>Chlorophyceae</taxon>
        <taxon>CS clade</taxon>
        <taxon>Chlamydomonadales</taxon>
        <taxon>Volvocaceae</taxon>
        <taxon>Volvox</taxon>
    </lineage>
</organism>
<reference evidence="2" key="1">
    <citation type="journal article" date="2021" name="Proc. Natl. Acad. Sci. U.S.A.">
        <title>Three genomes in the algal genus Volvox reveal the fate of a haploid sex-determining region after a transition to homothallism.</title>
        <authorList>
            <person name="Yamamoto K."/>
            <person name="Hamaji T."/>
            <person name="Kawai-Toyooka H."/>
            <person name="Matsuzaki R."/>
            <person name="Takahashi F."/>
            <person name="Nishimura Y."/>
            <person name="Kawachi M."/>
            <person name="Noguchi H."/>
            <person name="Minakuchi Y."/>
            <person name="Umen J.G."/>
            <person name="Toyoda A."/>
            <person name="Nozaki H."/>
        </authorList>
    </citation>
    <scope>NUCLEOTIDE SEQUENCE</scope>
    <source>
        <strain evidence="2">NIES-3785</strain>
    </source>
</reference>
<evidence type="ECO:0000256" key="1">
    <source>
        <dbReference type="SAM" id="MobiDB-lite"/>
    </source>
</evidence>
<name>A0A8J4FYN4_9CHLO</name>
<dbReference type="AlphaFoldDB" id="A0A8J4FYN4"/>
<feature type="region of interest" description="Disordered" evidence="1">
    <location>
        <begin position="634"/>
        <end position="654"/>
    </location>
</feature>
<protein>
    <submittedName>
        <fullName evidence="2">Uncharacterized protein</fullName>
    </submittedName>
</protein>
<feature type="compositionally biased region" description="Gly residues" evidence="1">
    <location>
        <begin position="638"/>
        <end position="650"/>
    </location>
</feature>
<accession>A0A8J4FYN4</accession>